<reference evidence="2 3" key="2">
    <citation type="journal article" date="1996" name="DNA Res.">
        <title>Sequence analysis of the genome of the unicellular cyanobacterium Synechocystis sp. strain PCC6803. II. Sequence determination of the entire genome and assignment of potential protein-coding regions.</title>
        <authorList>
            <person name="Kaneko T."/>
            <person name="Sato S."/>
            <person name="Kotani H."/>
            <person name="Tanaka A."/>
            <person name="Asamizu E."/>
            <person name="Nakamura Y."/>
            <person name="Miyajima N."/>
            <person name="Hirosawa M."/>
            <person name="Sugiura M."/>
            <person name="Sasamoto S."/>
            <person name="Kimura T."/>
            <person name="Hosouchi T."/>
            <person name="Matsuno A."/>
            <person name="Muraki A."/>
            <person name="Nakazaki N."/>
            <person name="Naruo K."/>
            <person name="Okumura S."/>
            <person name="Shimpo S."/>
            <person name="Takeuchi C."/>
            <person name="Wada T."/>
            <person name="Watanabe A."/>
            <person name="Yamada M."/>
            <person name="Yasuda M."/>
            <person name="Tabata S."/>
        </authorList>
    </citation>
    <scope>NUCLEOTIDE SEQUENCE [LARGE SCALE GENOMIC DNA]</scope>
    <source>
        <strain evidence="3">ATCC 27184 / PCC 6803 / Kazusa</strain>
    </source>
</reference>
<feature type="chain" id="PRO_5004161535" evidence="1">
    <location>
        <begin position="25"/>
        <end position="175"/>
    </location>
</feature>
<dbReference type="eggNOG" id="COG3193">
    <property type="taxonomic scope" value="Bacteria"/>
</dbReference>
<dbReference type="PhylomeDB" id="P73596"/>
<gene>
    <name evidence="2" type="ordered locus">sll1307</name>
</gene>
<dbReference type="EMBL" id="BA000022">
    <property type="protein sequence ID" value="BAA17640.1"/>
    <property type="molecule type" value="Genomic_DNA"/>
</dbReference>
<keyword evidence="1" id="KW-0732">Signal</keyword>
<dbReference type="SMR" id="P73596"/>
<dbReference type="SUPFAM" id="SSF143744">
    <property type="entry name" value="GlcG-like"/>
    <property type="match status" value="1"/>
</dbReference>
<dbReference type="AlphaFoldDB" id="P73596"/>
<organism evidence="2 3">
    <name type="scientific">Synechocystis sp. (strain ATCC 27184 / PCC 6803 / Kazusa)</name>
    <dbReference type="NCBI Taxonomy" id="1111708"/>
    <lineage>
        <taxon>Bacteria</taxon>
        <taxon>Bacillati</taxon>
        <taxon>Cyanobacteriota</taxon>
        <taxon>Cyanophyceae</taxon>
        <taxon>Synechococcales</taxon>
        <taxon>Merismopediaceae</taxon>
        <taxon>Synechocystis</taxon>
    </lineage>
</organism>
<dbReference type="Gene3D" id="3.30.450.150">
    <property type="entry name" value="Haem-degrading domain"/>
    <property type="match status" value="1"/>
</dbReference>
<reference evidence="2 3" key="1">
    <citation type="journal article" date="1995" name="DNA Res.">
        <title>Sequence analysis of the genome of the unicellular cyanobacterium Synechocystis sp. strain PCC6803. I. Sequence features in the 1 Mb region from map positions 64% to 92% of the genome.</title>
        <authorList>
            <person name="Kaneko T."/>
            <person name="Tanaka A."/>
            <person name="Sato S."/>
            <person name="Kotani H."/>
            <person name="Sazuka T."/>
            <person name="Miyajima N."/>
            <person name="Sugiura M."/>
            <person name="Tabata S."/>
        </authorList>
    </citation>
    <scope>NUCLEOTIDE SEQUENCE [LARGE SCALE GENOMIC DNA]</scope>
    <source>
        <strain evidence="3">ATCC 27184 / PCC 6803 / Kazusa</strain>
    </source>
</reference>
<dbReference type="KEGG" id="syn:sll1307"/>
<dbReference type="InterPro" id="IPR052517">
    <property type="entry name" value="GlcG_carb_metab_protein"/>
</dbReference>
<evidence type="ECO:0000313" key="3">
    <source>
        <dbReference type="Proteomes" id="UP000001425"/>
    </source>
</evidence>
<dbReference type="InParanoid" id="P73596"/>
<dbReference type="PANTHER" id="PTHR34309">
    <property type="entry name" value="SLR1406 PROTEIN"/>
    <property type="match status" value="1"/>
</dbReference>
<dbReference type="GO" id="GO:0030288">
    <property type="term" value="C:outer membrane-bounded periplasmic space"/>
    <property type="evidence" value="ECO:0007005"/>
    <property type="project" value="UniProtKB"/>
</dbReference>
<name>P73596_SYNY3</name>
<accession>P73596</accession>
<dbReference type="STRING" id="1148.gene:10498507"/>
<evidence type="ECO:0000256" key="1">
    <source>
        <dbReference type="SAM" id="SignalP"/>
    </source>
</evidence>
<keyword evidence="3" id="KW-1185">Reference proteome</keyword>
<feature type="signal peptide" evidence="1">
    <location>
        <begin position="1"/>
        <end position="24"/>
    </location>
</feature>
<dbReference type="Proteomes" id="UP000001425">
    <property type="component" value="Chromosome"/>
</dbReference>
<dbReference type="InterPro" id="IPR038084">
    <property type="entry name" value="PduO/GlcC-like_sf"/>
</dbReference>
<dbReference type="EnsemblBacteria" id="BAA17640">
    <property type="protein sequence ID" value="BAA17640"/>
    <property type="gene ID" value="BAA17640"/>
</dbReference>
<proteinExistence type="predicted"/>
<evidence type="ECO:0000313" key="2">
    <source>
        <dbReference type="EMBL" id="BAA17640.1"/>
    </source>
</evidence>
<protein>
    <submittedName>
        <fullName evidence="2">Sll1307 protein</fullName>
    </submittedName>
</protein>
<dbReference type="PaxDb" id="1148-1652720"/>
<dbReference type="PANTHER" id="PTHR34309:SF10">
    <property type="entry name" value="SLR1406 PROTEIN"/>
    <property type="match status" value="1"/>
</dbReference>
<dbReference type="PIR" id="S77306">
    <property type="entry name" value="S77306"/>
</dbReference>
<sequence length="175" mass="17849">MLKFTFTPLLTTIALTGLALPALALEETPVLPAEIAIKAAQSAIAACRQEGYGVTATVVNPEGNVLVVIRSDGALVHTVQTSFNKAYSAVTLATNHNLDRTSGILASMQAKGAQGVGTWPMPADPLTGITLFPGGVTLISQGKVVGGLGVSGTPIGMVDEGCAIKGRDAVLPDLR</sequence>
<dbReference type="Pfam" id="PF03928">
    <property type="entry name" value="HbpS-like"/>
    <property type="match status" value="1"/>
</dbReference>
<dbReference type="InterPro" id="IPR005624">
    <property type="entry name" value="PduO/GlcC-like"/>
</dbReference>